<evidence type="ECO:0000313" key="4">
    <source>
        <dbReference type="EMBL" id="BBB28808.1"/>
    </source>
</evidence>
<dbReference type="Pfam" id="PF18389">
    <property type="entry name" value="TrmO_C"/>
    <property type="match status" value="1"/>
</dbReference>
<evidence type="ECO:0000313" key="5">
    <source>
        <dbReference type="Proteomes" id="UP000595332"/>
    </source>
</evidence>
<dbReference type="EMBL" id="AP014546">
    <property type="protein sequence ID" value="BBB28808.1"/>
    <property type="molecule type" value="Genomic_DNA"/>
</dbReference>
<accession>A0A7R6PFS9</accession>
<sequence length="243" mass="27296">MTATTMNFEPIGIIHSGFKEKFGIPRQPGLASSMQATIELLPDYASEEIVRGLEGCSHIWLIFIFSACADKGWAPTVRPPRLGGNRRVGVLATRSPFRPNPIGLSAVKLDSVMCSHGRVQLQVSGADLMDQTPILDIKPYLPYSDQIPTAEFSLAESYQALEVPIIFKSEAKHQCDIIKQKTKLPIEQQITEILRCDPRPAYQRSAEREYGIRLHDYNIRWSITDEEAIYVHSIEMAIDVLNN</sequence>
<proteinExistence type="inferred from homology"/>
<dbReference type="Pfam" id="PF01980">
    <property type="entry name" value="TrmO_N"/>
    <property type="match status" value="1"/>
</dbReference>
<dbReference type="InterPro" id="IPR040372">
    <property type="entry name" value="YaeB-like"/>
</dbReference>
<reference evidence="4 5" key="1">
    <citation type="journal article" date="2008" name="Int. J. Syst. Evol. Microbiol.">
        <title>Neptunomonas japonica sp. nov., an Osedax japonicus symbiont-like bacterium isolated from sediment adjacent to sperm whale carcasses off Kagoshima, Japan.</title>
        <authorList>
            <person name="Miyazaki M."/>
            <person name="Nogi Y."/>
            <person name="Fujiwara Y."/>
            <person name="Kawato M."/>
            <person name="Kubokawa K."/>
            <person name="Horikoshi K."/>
        </authorList>
    </citation>
    <scope>NUCLEOTIDE SEQUENCE [LARGE SCALE GENOMIC DNA]</scope>
    <source>
        <strain evidence="4 5">JAMM 1380</strain>
    </source>
</reference>
<protein>
    <recommendedName>
        <fullName evidence="3">TsaA-like domain-containing protein</fullName>
    </recommendedName>
</protein>
<dbReference type="AlphaFoldDB" id="A0A7R6PFS9"/>
<dbReference type="PROSITE" id="PS51668">
    <property type="entry name" value="TSAA_2"/>
    <property type="match status" value="1"/>
</dbReference>
<keyword evidence="5" id="KW-1185">Reference proteome</keyword>
<dbReference type="Gene3D" id="3.30.2310.10">
    <property type="entry name" value="YaeB-like"/>
    <property type="match status" value="1"/>
</dbReference>
<comment type="similarity">
    <text evidence="2">Belongs to the tRNA methyltransferase O family.</text>
</comment>
<dbReference type="CDD" id="cd09281">
    <property type="entry name" value="UPF0066"/>
    <property type="match status" value="1"/>
</dbReference>
<dbReference type="KEGG" id="njp:NEJAP_0851"/>
<dbReference type="PANTHER" id="PTHR12818">
    <property type="entry name" value="TRNA (ADENINE(37)-N6)-METHYLTRANSFERASE"/>
    <property type="match status" value="1"/>
</dbReference>
<dbReference type="InterPro" id="IPR023370">
    <property type="entry name" value="TrmO-like_N"/>
</dbReference>
<evidence type="ECO:0000259" key="3">
    <source>
        <dbReference type="PROSITE" id="PS51668"/>
    </source>
</evidence>
<dbReference type="InterPro" id="IPR036413">
    <property type="entry name" value="YaeB-like_sf"/>
</dbReference>
<dbReference type="InterPro" id="IPR041369">
    <property type="entry name" value="TrmO_C"/>
</dbReference>
<dbReference type="InterPro" id="IPR036414">
    <property type="entry name" value="YaeB_N_sf"/>
</dbReference>
<dbReference type="Proteomes" id="UP000595332">
    <property type="component" value="Chromosome"/>
</dbReference>
<dbReference type="GO" id="GO:0089715">
    <property type="term" value="F:tRNA (L-threonylcarbamoyladenosine(37)-C2) methyltransferase activity"/>
    <property type="evidence" value="ECO:0007669"/>
    <property type="project" value="TreeGrafter"/>
</dbReference>
<evidence type="ECO:0000256" key="2">
    <source>
        <dbReference type="ARBA" id="ARBA00033753"/>
    </source>
</evidence>
<evidence type="ECO:0000256" key="1">
    <source>
        <dbReference type="ARBA" id="ARBA00022691"/>
    </source>
</evidence>
<dbReference type="Gene3D" id="2.40.30.70">
    <property type="entry name" value="YaeB-like"/>
    <property type="match status" value="1"/>
</dbReference>
<dbReference type="NCBIfam" id="TIGR00104">
    <property type="entry name" value="tRNA_TsaA"/>
    <property type="match status" value="1"/>
</dbReference>
<organism evidence="4 5">
    <name type="scientific">Neptunomonas japonica JAMM 1380</name>
    <dbReference type="NCBI Taxonomy" id="1441457"/>
    <lineage>
        <taxon>Bacteria</taxon>
        <taxon>Pseudomonadati</taxon>
        <taxon>Pseudomonadota</taxon>
        <taxon>Gammaproteobacteria</taxon>
        <taxon>Oceanospirillales</taxon>
        <taxon>Oceanospirillaceae</taxon>
        <taxon>Neptunomonas</taxon>
    </lineage>
</organism>
<feature type="domain" description="TsaA-like" evidence="3">
    <location>
        <begin position="8"/>
        <end position="149"/>
    </location>
</feature>
<keyword evidence="1" id="KW-0949">S-adenosyl-L-methionine</keyword>
<name>A0A7R6PFS9_9GAMM</name>
<gene>
    <name evidence="4" type="ORF">NEJAP_0851</name>
</gene>
<dbReference type="SUPFAM" id="SSF118196">
    <property type="entry name" value="YaeB-like"/>
    <property type="match status" value="1"/>
</dbReference>
<dbReference type="PANTHER" id="PTHR12818:SF0">
    <property type="entry name" value="TRNA (ADENINE(37)-N6)-METHYLTRANSFERASE"/>
    <property type="match status" value="1"/>
</dbReference>